<dbReference type="Gene3D" id="3.40.630.30">
    <property type="match status" value="1"/>
</dbReference>
<evidence type="ECO:0000256" key="14">
    <source>
        <dbReference type="PROSITE-ProRule" id="PRU00042"/>
    </source>
</evidence>
<dbReference type="InterPro" id="IPR050603">
    <property type="entry name" value="MYST_HAT"/>
</dbReference>
<dbReference type="InterPro" id="IPR036388">
    <property type="entry name" value="WH-like_DNA-bd_sf"/>
</dbReference>
<protein>
    <recommendedName>
        <fullName evidence="3">histone acetyltransferase</fullName>
        <ecNumber evidence="3">2.3.1.48</ecNumber>
    </recommendedName>
</protein>
<feature type="active site" description="Proton donor/acceptor" evidence="13">
    <location>
        <position position="219"/>
    </location>
</feature>
<dbReference type="InterPro" id="IPR013087">
    <property type="entry name" value="Znf_C2H2_type"/>
</dbReference>
<keyword evidence="4" id="KW-0808">Transferase</keyword>
<dbReference type="GeneID" id="28725074"/>
<keyword evidence="6 14" id="KW-0863">Zinc-finger</keyword>
<evidence type="ECO:0000256" key="1">
    <source>
        <dbReference type="ARBA" id="ARBA00004123"/>
    </source>
</evidence>
<accession>A0A120K2J6</accession>
<dbReference type="STRING" id="45286.A0A120K2J6"/>
<evidence type="ECO:0000256" key="10">
    <source>
        <dbReference type="ARBA" id="ARBA00023163"/>
    </source>
</evidence>
<dbReference type="GO" id="GO:0008270">
    <property type="term" value="F:zinc ion binding"/>
    <property type="evidence" value="ECO:0007669"/>
    <property type="project" value="UniProtKB-KW"/>
</dbReference>
<dbReference type="PROSITE" id="PS51726">
    <property type="entry name" value="MYST_HAT"/>
    <property type="match status" value="1"/>
</dbReference>
<feature type="domain" description="MYST-type HAT" evidence="16">
    <location>
        <begin position="16"/>
        <end position="314"/>
    </location>
</feature>
<dbReference type="AlphaFoldDB" id="A0A120K2J6"/>
<comment type="similarity">
    <text evidence="2">Belongs to the MYST (SAS/MOZ) family.</text>
</comment>
<evidence type="ECO:0000313" key="17">
    <source>
        <dbReference type="EMBL" id="AMD21768.1"/>
    </source>
</evidence>
<dbReference type="GO" id="GO:0005634">
    <property type="term" value="C:nucleus"/>
    <property type="evidence" value="ECO:0007669"/>
    <property type="project" value="UniProtKB-SubCell"/>
</dbReference>
<dbReference type="GO" id="GO:0046972">
    <property type="term" value="F:histone H4K16 acetyltransferase activity"/>
    <property type="evidence" value="ECO:0007669"/>
    <property type="project" value="TreeGrafter"/>
</dbReference>
<evidence type="ECO:0000256" key="4">
    <source>
        <dbReference type="ARBA" id="ARBA00022679"/>
    </source>
</evidence>
<keyword evidence="5" id="KW-0479">Metal-binding</keyword>
<dbReference type="Pfam" id="PF01853">
    <property type="entry name" value="MOZ_SAS"/>
    <property type="match status" value="1"/>
</dbReference>
<evidence type="ECO:0000256" key="6">
    <source>
        <dbReference type="ARBA" id="ARBA00022771"/>
    </source>
</evidence>
<organism evidence="17 18">
    <name type="scientific">Eremothecium sinecaudum</name>
    <dbReference type="NCBI Taxonomy" id="45286"/>
    <lineage>
        <taxon>Eukaryota</taxon>
        <taxon>Fungi</taxon>
        <taxon>Dikarya</taxon>
        <taxon>Ascomycota</taxon>
        <taxon>Saccharomycotina</taxon>
        <taxon>Saccharomycetes</taxon>
        <taxon>Saccharomycetales</taxon>
        <taxon>Saccharomycetaceae</taxon>
        <taxon>Eremothecium</taxon>
    </lineage>
</organism>
<keyword evidence="7" id="KW-0862">Zinc</keyword>
<dbReference type="FunFam" id="3.40.630.30:FF:000067">
    <property type="entry name" value="Histone acetyltransferase"/>
    <property type="match status" value="1"/>
</dbReference>
<keyword evidence="9" id="KW-0805">Transcription regulation</keyword>
<dbReference type="PANTHER" id="PTHR10615">
    <property type="entry name" value="HISTONE ACETYLTRANSFERASE"/>
    <property type="match status" value="1"/>
</dbReference>
<keyword evidence="10" id="KW-0804">Transcription</keyword>
<dbReference type="PANTHER" id="PTHR10615:SF219">
    <property type="entry name" value="HISTONE ACETYLTRANSFERASE KAT5"/>
    <property type="match status" value="1"/>
</dbReference>
<evidence type="ECO:0000256" key="5">
    <source>
        <dbReference type="ARBA" id="ARBA00022723"/>
    </source>
</evidence>
<feature type="domain" description="C2H2-type" evidence="15">
    <location>
        <begin position="78"/>
        <end position="107"/>
    </location>
</feature>
<dbReference type="PROSITE" id="PS50157">
    <property type="entry name" value="ZINC_FINGER_C2H2_2"/>
    <property type="match status" value="1"/>
</dbReference>
<comment type="subcellular location">
    <subcellularLocation>
        <location evidence="1">Nucleus</location>
    </subcellularLocation>
</comment>
<dbReference type="InterPro" id="IPR016181">
    <property type="entry name" value="Acyl_CoA_acyltransferase"/>
</dbReference>
<keyword evidence="12" id="KW-0012">Acyltransferase</keyword>
<evidence type="ECO:0000256" key="12">
    <source>
        <dbReference type="ARBA" id="ARBA00023315"/>
    </source>
</evidence>
<dbReference type="RefSeq" id="XP_017988764.1">
    <property type="nucleotide sequence ID" value="XM_018133110.1"/>
</dbReference>
<evidence type="ECO:0000256" key="8">
    <source>
        <dbReference type="ARBA" id="ARBA00022990"/>
    </source>
</evidence>
<evidence type="ECO:0000256" key="11">
    <source>
        <dbReference type="ARBA" id="ARBA00023242"/>
    </source>
</evidence>
<dbReference type="InterPro" id="IPR002717">
    <property type="entry name" value="HAT_MYST-type"/>
</dbReference>
<sequence length="314" mass="36507">MRSSSASDNNELYGILEKRNINEVQFGIEKRFKTWYGNAVYFANDRKTLGYKSKSTSMTEKGNEIKTEEGQYWLDLLYVCEYCFKYYDDGDELLTHEKICIYKSKAPGRIKYASPEYTIRRVKGTKHELLCQCMCLFTKLFLDNKSVYFKLTSYEFYIVYQNKSTKPLGFFSKDLYSYHKNNLACILVFPPYQKMGLGTLLIEFSYRLSKHEGLISGPELPLSPFGLIGYLKYWSFAILWCLTEGELSGVAKVSIENLCEVTGIRVADVIMTLKHLKCLTNDNEILLPAVRKKAKNYKVERGFMIQDRYLLIDD</sequence>
<evidence type="ECO:0000259" key="15">
    <source>
        <dbReference type="PROSITE" id="PS50157"/>
    </source>
</evidence>
<dbReference type="OrthoDB" id="787137at2759"/>
<evidence type="ECO:0000256" key="7">
    <source>
        <dbReference type="ARBA" id="ARBA00022833"/>
    </source>
</evidence>
<evidence type="ECO:0000256" key="2">
    <source>
        <dbReference type="ARBA" id="ARBA00010107"/>
    </source>
</evidence>
<evidence type="ECO:0000259" key="16">
    <source>
        <dbReference type="PROSITE" id="PS51726"/>
    </source>
</evidence>
<dbReference type="Proteomes" id="UP000243052">
    <property type="component" value="Chromosome vi"/>
</dbReference>
<keyword evidence="18" id="KW-1185">Reference proteome</keyword>
<keyword evidence="8" id="KW-0007">Acetylation</keyword>
<dbReference type="Gene3D" id="1.10.10.10">
    <property type="entry name" value="Winged helix-like DNA-binding domain superfamily/Winged helix DNA-binding domain"/>
    <property type="match status" value="1"/>
</dbReference>
<dbReference type="Gene3D" id="3.30.60.60">
    <property type="entry name" value="N-acetyl transferase-like"/>
    <property type="match status" value="1"/>
</dbReference>
<dbReference type="GO" id="GO:0006355">
    <property type="term" value="P:regulation of DNA-templated transcription"/>
    <property type="evidence" value="ECO:0007669"/>
    <property type="project" value="InterPro"/>
</dbReference>
<evidence type="ECO:0000256" key="9">
    <source>
        <dbReference type="ARBA" id="ARBA00023015"/>
    </source>
</evidence>
<gene>
    <name evidence="17" type="ORF">AW171_hschr63740</name>
</gene>
<dbReference type="EMBL" id="CP014246">
    <property type="protein sequence ID" value="AMD21768.1"/>
    <property type="molecule type" value="Genomic_DNA"/>
</dbReference>
<dbReference type="GO" id="GO:0035267">
    <property type="term" value="C:NuA4 histone acetyltransferase complex"/>
    <property type="evidence" value="ECO:0007669"/>
    <property type="project" value="TreeGrafter"/>
</dbReference>
<name>A0A120K2J6_9SACH</name>
<keyword evidence="11" id="KW-0539">Nucleus</keyword>
<dbReference type="SUPFAM" id="SSF55729">
    <property type="entry name" value="Acyl-CoA N-acyltransferases (Nat)"/>
    <property type="match status" value="1"/>
</dbReference>
<evidence type="ECO:0000256" key="13">
    <source>
        <dbReference type="PIRSR" id="PIRSR602717-51"/>
    </source>
</evidence>
<reference evidence="17 18" key="1">
    <citation type="submission" date="2016-01" db="EMBL/GenBank/DDBJ databases">
        <title>Genome sequence of the yeast Holleya sinecauda.</title>
        <authorList>
            <person name="Dietrich F.S."/>
        </authorList>
    </citation>
    <scope>NUCLEOTIDE SEQUENCE [LARGE SCALE GENOMIC DNA]</scope>
    <source>
        <strain evidence="17 18">ATCC 58844</strain>
    </source>
</reference>
<dbReference type="EC" id="2.3.1.48" evidence="3"/>
<evidence type="ECO:0000256" key="3">
    <source>
        <dbReference type="ARBA" id="ARBA00013184"/>
    </source>
</evidence>
<evidence type="ECO:0000313" key="18">
    <source>
        <dbReference type="Proteomes" id="UP000243052"/>
    </source>
</evidence>
<proteinExistence type="inferred from homology"/>